<evidence type="ECO:0000313" key="15">
    <source>
        <dbReference type="Proteomes" id="UP000184693"/>
    </source>
</evidence>
<comment type="subcellular location">
    <subcellularLocation>
        <location evidence="2">Membrane</location>
    </subcellularLocation>
</comment>
<dbReference type="Proteomes" id="UP000184693">
    <property type="component" value="Unassembled WGS sequence"/>
</dbReference>
<dbReference type="GO" id="GO:0000155">
    <property type="term" value="F:phosphorelay sensor kinase activity"/>
    <property type="evidence" value="ECO:0007669"/>
    <property type="project" value="InterPro"/>
</dbReference>
<comment type="catalytic activity">
    <reaction evidence="1">
        <text>ATP + protein L-histidine = ADP + protein N-phospho-L-histidine.</text>
        <dbReference type="EC" id="2.7.13.3"/>
    </reaction>
</comment>
<dbReference type="Gene3D" id="3.30.565.10">
    <property type="entry name" value="Histidine kinase-like ATPase, C-terminal domain"/>
    <property type="match status" value="1"/>
</dbReference>
<protein>
    <recommendedName>
        <fullName evidence="3">histidine kinase</fullName>
        <ecNumber evidence="3">2.7.13.3</ecNumber>
    </recommendedName>
</protein>
<dbReference type="InterPro" id="IPR003594">
    <property type="entry name" value="HATPase_dom"/>
</dbReference>
<dbReference type="InterPro" id="IPR003660">
    <property type="entry name" value="HAMP_dom"/>
</dbReference>
<evidence type="ECO:0000313" key="14">
    <source>
        <dbReference type="EMBL" id="SIO49029.1"/>
    </source>
</evidence>
<dbReference type="GO" id="GO:0005886">
    <property type="term" value="C:plasma membrane"/>
    <property type="evidence" value="ECO:0007669"/>
    <property type="project" value="TreeGrafter"/>
</dbReference>
<name>A0A1N6JXU5_9BURK</name>
<dbReference type="SUPFAM" id="SSF47384">
    <property type="entry name" value="Homodimeric domain of signal transducing histidine kinase"/>
    <property type="match status" value="1"/>
</dbReference>
<keyword evidence="10 11" id="KW-0472">Membrane</keyword>
<feature type="transmembrane region" description="Helical" evidence="11">
    <location>
        <begin position="150"/>
        <end position="171"/>
    </location>
</feature>
<dbReference type="Gene3D" id="1.10.287.130">
    <property type="match status" value="1"/>
</dbReference>
<dbReference type="PROSITE" id="PS50109">
    <property type="entry name" value="HIS_KIN"/>
    <property type="match status" value="1"/>
</dbReference>
<keyword evidence="9" id="KW-0902">Two-component regulatory system</keyword>
<evidence type="ECO:0000256" key="6">
    <source>
        <dbReference type="ARBA" id="ARBA00022692"/>
    </source>
</evidence>
<dbReference type="Pfam" id="PF00672">
    <property type="entry name" value="HAMP"/>
    <property type="match status" value="1"/>
</dbReference>
<dbReference type="InterPro" id="IPR005467">
    <property type="entry name" value="His_kinase_dom"/>
</dbReference>
<evidence type="ECO:0000256" key="2">
    <source>
        <dbReference type="ARBA" id="ARBA00004370"/>
    </source>
</evidence>
<dbReference type="RefSeq" id="WP_074267354.1">
    <property type="nucleotide sequence ID" value="NZ_FSRM01000002.1"/>
</dbReference>
<keyword evidence="8 11" id="KW-1133">Transmembrane helix</keyword>
<feature type="domain" description="HAMP" evidence="13">
    <location>
        <begin position="171"/>
        <end position="223"/>
    </location>
</feature>
<dbReference type="InterPro" id="IPR036097">
    <property type="entry name" value="HisK_dim/P_sf"/>
</dbReference>
<evidence type="ECO:0000256" key="8">
    <source>
        <dbReference type="ARBA" id="ARBA00022989"/>
    </source>
</evidence>
<evidence type="ECO:0000256" key="11">
    <source>
        <dbReference type="SAM" id="Phobius"/>
    </source>
</evidence>
<dbReference type="PRINTS" id="PR00344">
    <property type="entry name" value="BCTRLSENSOR"/>
</dbReference>
<dbReference type="InterPro" id="IPR004358">
    <property type="entry name" value="Sig_transdc_His_kin-like_C"/>
</dbReference>
<gene>
    <name evidence="14" type="ORF">SAMN05444168_5365</name>
</gene>
<evidence type="ECO:0000256" key="5">
    <source>
        <dbReference type="ARBA" id="ARBA00022679"/>
    </source>
</evidence>
<dbReference type="Pfam" id="PF02518">
    <property type="entry name" value="HATPase_c"/>
    <property type="match status" value="1"/>
</dbReference>
<evidence type="ECO:0000256" key="7">
    <source>
        <dbReference type="ARBA" id="ARBA00022777"/>
    </source>
</evidence>
<evidence type="ECO:0000259" key="13">
    <source>
        <dbReference type="PROSITE" id="PS50885"/>
    </source>
</evidence>
<keyword evidence="6 11" id="KW-0812">Transmembrane</keyword>
<evidence type="ECO:0000256" key="1">
    <source>
        <dbReference type="ARBA" id="ARBA00000085"/>
    </source>
</evidence>
<evidence type="ECO:0000256" key="3">
    <source>
        <dbReference type="ARBA" id="ARBA00012438"/>
    </source>
</evidence>
<dbReference type="CDD" id="cd06225">
    <property type="entry name" value="HAMP"/>
    <property type="match status" value="1"/>
</dbReference>
<proteinExistence type="predicted"/>
<dbReference type="PANTHER" id="PTHR45436">
    <property type="entry name" value="SENSOR HISTIDINE KINASE YKOH"/>
    <property type="match status" value="1"/>
</dbReference>
<organism evidence="14 15">
    <name type="scientific">Paraburkholderia phenazinium</name>
    <dbReference type="NCBI Taxonomy" id="60549"/>
    <lineage>
        <taxon>Bacteria</taxon>
        <taxon>Pseudomonadati</taxon>
        <taxon>Pseudomonadota</taxon>
        <taxon>Betaproteobacteria</taxon>
        <taxon>Burkholderiales</taxon>
        <taxon>Burkholderiaceae</taxon>
        <taxon>Paraburkholderia</taxon>
    </lineage>
</organism>
<dbReference type="Gene3D" id="6.10.340.10">
    <property type="match status" value="1"/>
</dbReference>
<accession>A0A1N6JXU5</accession>
<feature type="domain" description="Histidine kinase" evidence="12">
    <location>
        <begin position="231"/>
        <end position="440"/>
    </location>
</feature>
<dbReference type="InterPro" id="IPR003661">
    <property type="entry name" value="HisK_dim/P_dom"/>
</dbReference>
<dbReference type="InterPro" id="IPR050428">
    <property type="entry name" value="TCS_sensor_his_kinase"/>
</dbReference>
<dbReference type="SMART" id="SM00387">
    <property type="entry name" value="HATPase_c"/>
    <property type="match status" value="1"/>
</dbReference>
<dbReference type="PROSITE" id="PS50885">
    <property type="entry name" value="HAMP"/>
    <property type="match status" value="1"/>
</dbReference>
<dbReference type="SUPFAM" id="SSF158472">
    <property type="entry name" value="HAMP domain-like"/>
    <property type="match status" value="1"/>
</dbReference>
<dbReference type="OrthoDB" id="9809766at2"/>
<dbReference type="EC" id="2.7.13.3" evidence="3"/>
<dbReference type="AlphaFoldDB" id="A0A1N6JXU5"/>
<dbReference type="CDD" id="cd00082">
    <property type="entry name" value="HisKA"/>
    <property type="match status" value="1"/>
</dbReference>
<evidence type="ECO:0000256" key="10">
    <source>
        <dbReference type="ARBA" id="ARBA00023136"/>
    </source>
</evidence>
<dbReference type="SUPFAM" id="SSF55874">
    <property type="entry name" value="ATPase domain of HSP90 chaperone/DNA topoisomerase II/histidine kinase"/>
    <property type="match status" value="1"/>
</dbReference>
<dbReference type="InterPro" id="IPR036890">
    <property type="entry name" value="HATPase_C_sf"/>
</dbReference>
<evidence type="ECO:0000256" key="4">
    <source>
        <dbReference type="ARBA" id="ARBA00022553"/>
    </source>
</evidence>
<dbReference type="SMART" id="SM00304">
    <property type="entry name" value="HAMP"/>
    <property type="match status" value="1"/>
</dbReference>
<feature type="transmembrane region" description="Helical" evidence="11">
    <location>
        <begin position="6"/>
        <end position="24"/>
    </location>
</feature>
<keyword evidence="7 14" id="KW-0418">Kinase</keyword>
<sequence>MTSRLLFVYTITFLFSMLLLLVFVEHAVTGQMEHEVDVVMDWQLIYFDSTPDNMLPEAIQDRLENSHMHANYYGLFTSDGRHIAGNVMAFPPQLTVDRDGVTLARTLSVTGRRPVPMVRAMAERRKNGDILLVSRDVTNIFHIRKAIIRAFSMGGTFCLAAGIALGLAMSVRQMRRVRAIRRVTLRISQGDLNQRLPTGGRDEIDMLSHLVNHMLDEVERLIGEMKGACDSIAHDLRTPLAHVIVLLGSMAHRAGGLKDQPMLDLIARARSDTDRLLQRFRAILRISEIGALKRREGFADVEMETLVREVGELYEPLAESRSVQFVMHVEPIPGIHGDRNLLFEALSNLVDNAIKFTPEGGTVKVELRKTPAGPQVTVADTGPGIPAAEHDLVLQRFYRSKSTEHHAGSGIGLSIVSAVLRVHDFTMRLANADPGVRVIIDCWSRSLG</sequence>
<evidence type="ECO:0000256" key="9">
    <source>
        <dbReference type="ARBA" id="ARBA00023012"/>
    </source>
</evidence>
<dbReference type="PANTHER" id="PTHR45436:SF8">
    <property type="entry name" value="HISTIDINE KINASE"/>
    <property type="match status" value="1"/>
</dbReference>
<keyword evidence="4" id="KW-0597">Phosphoprotein</keyword>
<reference evidence="14 15" key="1">
    <citation type="submission" date="2016-11" db="EMBL/GenBank/DDBJ databases">
        <authorList>
            <person name="Jaros S."/>
            <person name="Januszkiewicz K."/>
            <person name="Wedrychowicz H."/>
        </authorList>
    </citation>
    <scope>NUCLEOTIDE SEQUENCE [LARGE SCALE GENOMIC DNA]</scope>
    <source>
        <strain evidence="14 15">GAS86</strain>
    </source>
</reference>
<keyword evidence="5" id="KW-0808">Transferase</keyword>
<dbReference type="EMBL" id="FSRM01000002">
    <property type="protein sequence ID" value="SIO49029.1"/>
    <property type="molecule type" value="Genomic_DNA"/>
</dbReference>
<evidence type="ECO:0000259" key="12">
    <source>
        <dbReference type="PROSITE" id="PS50109"/>
    </source>
</evidence>